<comment type="subcellular location">
    <subcellularLocation>
        <location evidence="1">Membrane</location>
        <topology evidence="1">Multi-pass membrane protein</topology>
    </subcellularLocation>
</comment>
<evidence type="ECO:0000256" key="6">
    <source>
        <dbReference type="ARBA" id="ARBA00032200"/>
    </source>
</evidence>
<evidence type="ECO:0000256" key="7">
    <source>
        <dbReference type="ARBA" id="ARBA00032887"/>
    </source>
</evidence>
<feature type="transmembrane region" description="Helical" evidence="8">
    <location>
        <begin position="44"/>
        <end position="65"/>
    </location>
</feature>
<dbReference type="InterPro" id="IPR002379">
    <property type="entry name" value="ATPase_proteolipid_c-like_dom"/>
</dbReference>
<accession>A0A2K8UBN5</accession>
<dbReference type="Proteomes" id="UP000232638">
    <property type="component" value="Chromosome"/>
</dbReference>
<dbReference type="EMBL" id="CP020370">
    <property type="protein sequence ID" value="AUB82955.1"/>
    <property type="molecule type" value="Genomic_DNA"/>
</dbReference>
<dbReference type="AlphaFoldDB" id="A0A2K8UBN5"/>
<dbReference type="Gene3D" id="1.20.120.610">
    <property type="entry name" value="lithium bound rotor ring of v- atpase"/>
    <property type="match status" value="1"/>
</dbReference>
<keyword evidence="5 8" id="KW-0472">Membrane</keyword>
<reference evidence="10 11" key="1">
    <citation type="submission" date="2017-03" db="EMBL/GenBank/DDBJ databases">
        <title>Complete genome sequence of Candidatus 'Thiodictyon syntrophicum' sp. nov. strain Cad16T, a photolithoautotroph purple sulfur bacterium isolated from an alpine meromictic lake.</title>
        <authorList>
            <person name="Luedin S.M."/>
            <person name="Pothier J.F."/>
            <person name="Danza F."/>
            <person name="Storelli N."/>
            <person name="Wittwer M."/>
            <person name="Tonolla M."/>
        </authorList>
    </citation>
    <scope>NUCLEOTIDE SEQUENCE [LARGE SCALE GENOMIC DNA]</scope>
    <source>
        <strain evidence="10 11">Cad16T</strain>
    </source>
</reference>
<evidence type="ECO:0000256" key="8">
    <source>
        <dbReference type="SAM" id="Phobius"/>
    </source>
</evidence>
<feature type="transmembrane region" description="Helical" evidence="8">
    <location>
        <begin position="6"/>
        <end position="24"/>
    </location>
</feature>
<dbReference type="GO" id="GO:0045259">
    <property type="term" value="C:proton-transporting ATP synthase complex"/>
    <property type="evidence" value="ECO:0007669"/>
    <property type="project" value="InterPro"/>
</dbReference>
<dbReference type="InterPro" id="IPR035921">
    <property type="entry name" value="F/V-ATP_Csub_sf"/>
</dbReference>
<dbReference type="KEGG" id="tsy:THSYN_19735"/>
<keyword evidence="4 8" id="KW-1133">Transmembrane helix</keyword>
<dbReference type="PRINTS" id="PR00124">
    <property type="entry name" value="ATPASEC"/>
</dbReference>
<proteinExistence type="inferred from homology"/>
<comment type="similarity">
    <text evidence="2">Belongs to the ATPase C chain family.</text>
</comment>
<keyword evidence="11" id="KW-1185">Reference proteome</keyword>
<dbReference type="InterPro" id="IPR000454">
    <property type="entry name" value="ATP_synth_F0_csu"/>
</dbReference>
<evidence type="ECO:0000256" key="5">
    <source>
        <dbReference type="ARBA" id="ARBA00023136"/>
    </source>
</evidence>
<protein>
    <recommendedName>
        <fullName evidence="6">ATP synthase F(0) sector subunit c</fullName>
    </recommendedName>
    <alternativeName>
        <fullName evidence="7">F-type ATPase subunit c</fullName>
    </alternativeName>
</protein>
<sequence length="151" mass="15248">MYWLVALMSIAILGLVVSGVLLELRPTLAGRIRPWYRPALGTQLLVFVGAQLGLLLLGVNEALAAPEAAAAGAGHLAEMSTGMGLAIIGAGIPTALSTIGAGIAVGPIGAASLAAITEKPETLGRTLIYLGLAEGIAIYGLVISILLLNKI</sequence>
<evidence type="ECO:0000256" key="1">
    <source>
        <dbReference type="ARBA" id="ARBA00004141"/>
    </source>
</evidence>
<dbReference type="GO" id="GO:0015078">
    <property type="term" value="F:proton transmembrane transporter activity"/>
    <property type="evidence" value="ECO:0007669"/>
    <property type="project" value="InterPro"/>
</dbReference>
<evidence type="ECO:0000259" key="9">
    <source>
        <dbReference type="Pfam" id="PF00137"/>
    </source>
</evidence>
<evidence type="ECO:0000256" key="3">
    <source>
        <dbReference type="ARBA" id="ARBA00022692"/>
    </source>
</evidence>
<keyword evidence="3 8" id="KW-0812">Transmembrane</keyword>
<dbReference type="CDD" id="cd18120">
    <property type="entry name" value="ATP-synt_Vo_Ao_c"/>
    <property type="match status" value="1"/>
</dbReference>
<feature type="transmembrane region" description="Helical" evidence="8">
    <location>
        <begin position="127"/>
        <end position="148"/>
    </location>
</feature>
<dbReference type="GO" id="GO:0015986">
    <property type="term" value="P:proton motive force-driven ATP synthesis"/>
    <property type="evidence" value="ECO:0007669"/>
    <property type="project" value="InterPro"/>
</dbReference>
<feature type="domain" description="V-ATPase proteolipid subunit C-like" evidence="9">
    <location>
        <begin position="88"/>
        <end position="147"/>
    </location>
</feature>
<organism evidence="10 11">
    <name type="scientific">Candidatus Thiodictyon syntrophicum</name>
    <dbReference type="NCBI Taxonomy" id="1166950"/>
    <lineage>
        <taxon>Bacteria</taxon>
        <taxon>Pseudomonadati</taxon>
        <taxon>Pseudomonadota</taxon>
        <taxon>Gammaproteobacteria</taxon>
        <taxon>Chromatiales</taxon>
        <taxon>Chromatiaceae</taxon>
        <taxon>Thiodictyon</taxon>
    </lineage>
</organism>
<dbReference type="OrthoDB" id="5771683at2"/>
<dbReference type="RefSeq" id="WP_100920659.1">
    <property type="nucleotide sequence ID" value="NZ_CP020370.1"/>
</dbReference>
<evidence type="ECO:0000313" key="11">
    <source>
        <dbReference type="Proteomes" id="UP000232638"/>
    </source>
</evidence>
<gene>
    <name evidence="10" type="ORF">THSYN_19735</name>
</gene>
<feature type="transmembrane region" description="Helical" evidence="8">
    <location>
        <begin position="85"/>
        <end position="115"/>
    </location>
</feature>
<evidence type="ECO:0000256" key="4">
    <source>
        <dbReference type="ARBA" id="ARBA00022989"/>
    </source>
</evidence>
<dbReference type="GO" id="GO:0033177">
    <property type="term" value="C:proton-transporting two-sector ATPase complex, proton-transporting domain"/>
    <property type="evidence" value="ECO:0007669"/>
    <property type="project" value="InterPro"/>
</dbReference>
<dbReference type="Pfam" id="PF00137">
    <property type="entry name" value="ATP-synt_C"/>
    <property type="match status" value="1"/>
</dbReference>
<dbReference type="SUPFAM" id="SSF81333">
    <property type="entry name" value="F1F0 ATP synthase subunit C"/>
    <property type="match status" value="1"/>
</dbReference>
<evidence type="ECO:0000256" key="2">
    <source>
        <dbReference type="ARBA" id="ARBA00006704"/>
    </source>
</evidence>
<name>A0A2K8UBN5_9GAMM</name>
<evidence type="ECO:0000313" key="10">
    <source>
        <dbReference type="EMBL" id="AUB82955.1"/>
    </source>
</evidence>